<dbReference type="Gene3D" id="2.40.420.20">
    <property type="match status" value="1"/>
</dbReference>
<evidence type="ECO:0000259" key="5">
    <source>
        <dbReference type="Pfam" id="PF25954"/>
    </source>
</evidence>
<dbReference type="Gene3D" id="1.10.287.470">
    <property type="entry name" value="Helix hairpin bin"/>
    <property type="match status" value="1"/>
</dbReference>
<dbReference type="PANTHER" id="PTHR30469">
    <property type="entry name" value="MULTIDRUG RESISTANCE PROTEIN MDTA"/>
    <property type="match status" value="1"/>
</dbReference>
<dbReference type="Proteomes" id="UP000183471">
    <property type="component" value="Unassembled WGS sequence"/>
</dbReference>
<dbReference type="EMBL" id="FNKY01000001">
    <property type="protein sequence ID" value="SDQ84938.1"/>
    <property type="molecule type" value="Genomic_DNA"/>
</dbReference>
<organism evidence="6 7">
    <name type="scientific">Nitrosospira multiformis</name>
    <dbReference type="NCBI Taxonomy" id="1231"/>
    <lineage>
        <taxon>Bacteria</taxon>
        <taxon>Pseudomonadati</taxon>
        <taxon>Pseudomonadota</taxon>
        <taxon>Betaproteobacteria</taxon>
        <taxon>Nitrosomonadales</taxon>
        <taxon>Nitrosomonadaceae</taxon>
        <taxon>Nitrosospira</taxon>
    </lineage>
</organism>
<dbReference type="Gene3D" id="2.40.50.100">
    <property type="match status" value="1"/>
</dbReference>
<dbReference type="PANTHER" id="PTHR30469:SF37">
    <property type="entry name" value="RAGD PROTEIN"/>
    <property type="match status" value="1"/>
</dbReference>
<keyword evidence="7" id="KW-1185">Reference proteome</keyword>
<reference evidence="6 7" key="1">
    <citation type="submission" date="2016-10" db="EMBL/GenBank/DDBJ databases">
        <authorList>
            <person name="Varghese N."/>
            <person name="Submissions S."/>
        </authorList>
    </citation>
    <scope>NUCLEOTIDE SEQUENCE [LARGE SCALE GENOMIC DNA]</scope>
    <source>
        <strain evidence="6 7">Nl1</strain>
    </source>
</reference>
<dbReference type="Pfam" id="PF25954">
    <property type="entry name" value="Beta-barrel_RND_2"/>
    <property type="match status" value="1"/>
</dbReference>
<comment type="caution">
    <text evidence="6">The sequence shown here is derived from an EMBL/GenBank/DDBJ whole genome shotgun (WGS) entry which is preliminary data.</text>
</comment>
<dbReference type="InterPro" id="IPR058625">
    <property type="entry name" value="MdtA-like_BSH"/>
</dbReference>
<feature type="transmembrane region" description="Helical" evidence="2">
    <location>
        <begin position="15"/>
        <end position="36"/>
    </location>
</feature>
<keyword evidence="2" id="KW-1133">Transmembrane helix</keyword>
<dbReference type="Gene3D" id="2.40.30.170">
    <property type="match status" value="1"/>
</dbReference>
<dbReference type="NCBIfam" id="TIGR01730">
    <property type="entry name" value="RND_mfp"/>
    <property type="match status" value="1"/>
</dbReference>
<dbReference type="InterPro" id="IPR058624">
    <property type="entry name" value="MdtA-like_HH"/>
</dbReference>
<feature type="domain" description="Multidrug resistance protein MdtA-like barrel-sandwich hybrid" evidence="4">
    <location>
        <begin position="85"/>
        <end position="215"/>
    </location>
</feature>
<name>A0ABY0THM3_9PROT</name>
<dbReference type="RefSeq" id="WP_074633047.1">
    <property type="nucleotide sequence ID" value="NZ_FNKY01000001.1"/>
</dbReference>
<proteinExistence type="inferred from homology"/>
<dbReference type="SUPFAM" id="SSF111369">
    <property type="entry name" value="HlyD-like secretion proteins"/>
    <property type="match status" value="1"/>
</dbReference>
<dbReference type="Pfam" id="PF25917">
    <property type="entry name" value="BSH_RND"/>
    <property type="match status" value="1"/>
</dbReference>
<dbReference type="InterPro" id="IPR006143">
    <property type="entry name" value="RND_pump_MFP"/>
</dbReference>
<dbReference type="Pfam" id="PF25876">
    <property type="entry name" value="HH_MFP_RND"/>
    <property type="match status" value="1"/>
</dbReference>
<dbReference type="InterPro" id="IPR058792">
    <property type="entry name" value="Beta-barrel_RND_2"/>
</dbReference>
<accession>A0ABY0THM3</accession>
<feature type="domain" description="CusB-like beta-barrel" evidence="5">
    <location>
        <begin position="234"/>
        <end position="304"/>
    </location>
</feature>
<comment type="similarity">
    <text evidence="1">Belongs to the membrane fusion protein (MFP) (TC 8.A.1) family.</text>
</comment>
<protein>
    <submittedName>
        <fullName evidence="6">RND family efflux transporter, MFP subunit</fullName>
    </submittedName>
</protein>
<evidence type="ECO:0000256" key="1">
    <source>
        <dbReference type="ARBA" id="ARBA00009477"/>
    </source>
</evidence>
<feature type="domain" description="Multidrug resistance protein MdtA-like alpha-helical hairpin" evidence="3">
    <location>
        <begin position="121"/>
        <end position="186"/>
    </location>
</feature>
<evidence type="ECO:0000259" key="4">
    <source>
        <dbReference type="Pfam" id="PF25917"/>
    </source>
</evidence>
<evidence type="ECO:0000313" key="7">
    <source>
        <dbReference type="Proteomes" id="UP000183471"/>
    </source>
</evidence>
<gene>
    <name evidence="6" type="ORF">SAMN05216402_2538</name>
</gene>
<sequence length="401" mass="42576">MPPDTSAPDVALRKLRLVGIVAAVIVLIIVITGLTLRAFDHERMREWTNEQAIPSVTILKPGKQGDTPTLELPGRLEAYSRALLYARVSGYLKSWKVDIGAPVKAGQLLAEIETPDLDQQLLQGKADLASTRANASLAEVTAKRWQLLVDSNYVSKQAADEKIGDFMAKKALADSAQANLDRLQAQKNFTRIVAPFDGLVTARGTDIGALINAGDGVGQELFEVSKTSTLRAYVNVPQTYVPSIPPGTKVRITVPERPGKIYAAAVASSAQAVNIASGTTLMQILVDNADGELMPGAFANVSFDLPRNIVVLSVPASALMFDKAGLRIATVGPGSKVILKTVTIMRDLGKVIELSSGLAADDRIIENPPDGIAEGDLVRIADIVKKEGSEEGASGSSKGLY</sequence>
<keyword evidence="2" id="KW-0812">Transmembrane</keyword>
<evidence type="ECO:0000256" key="2">
    <source>
        <dbReference type="SAM" id="Phobius"/>
    </source>
</evidence>
<evidence type="ECO:0000259" key="3">
    <source>
        <dbReference type="Pfam" id="PF25876"/>
    </source>
</evidence>
<evidence type="ECO:0000313" key="6">
    <source>
        <dbReference type="EMBL" id="SDQ84938.1"/>
    </source>
</evidence>
<keyword evidence="2" id="KW-0472">Membrane</keyword>